<dbReference type="VEuPathDB" id="FungiDB:PHYBLDRAFT_154867"/>
<organism evidence="15 16">
    <name type="scientific">Phycomyces blakesleeanus (strain ATCC 8743b / DSM 1359 / FGSC 10004 / NBRC 33097 / NRRL 1555)</name>
    <dbReference type="NCBI Taxonomy" id="763407"/>
    <lineage>
        <taxon>Eukaryota</taxon>
        <taxon>Fungi</taxon>
        <taxon>Fungi incertae sedis</taxon>
        <taxon>Mucoromycota</taxon>
        <taxon>Mucoromycotina</taxon>
        <taxon>Mucoromycetes</taxon>
        <taxon>Mucorales</taxon>
        <taxon>Phycomycetaceae</taxon>
        <taxon>Phycomyces</taxon>
    </lineage>
</organism>
<evidence type="ECO:0000256" key="8">
    <source>
        <dbReference type="ARBA" id="ARBA00022842"/>
    </source>
</evidence>
<protein>
    <recommendedName>
        <fullName evidence="14">Endonuclease/exonuclease/phosphatase domain-containing protein</fullName>
    </recommendedName>
</protein>
<evidence type="ECO:0000256" key="1">
    <source>
        <dbReference type="ARBA" id="ARBA00004141"/>
    </source>
</evidence>
<dbReference type="EMBL" id="KV440976">
    <property type="protein sequence ID" value="OAD75889.1"/>
    <property type="molecule type" value="Genomic_DNA"/>
</dbReference>
<accession>A0A167NH30</accession>
<evidence type="ECO:0000256" key="5">
    <source>
        <dbReference type="ARBA" id="ARBA00022692"/>
    </source>
</evidence>
<evidence type="ECO:0000256" key="13">
    <source>
        <dbReference type="SAM" id="Phobius"/>
    </source>
</evidence>
<dbReference type="GO" id="GO:0006665">
    <property type="term" value="P:sphingolipid metabolic process"/>
    <property type="evidence" value="ECO:0007669"/>
    <property type="project" value="UniProtKB-KW"/>
</dbReference>
<comment type="subcellular location">
    <subcellularLocation>
        <location evidence="1">Membrane</location>
        <topology evidence="1">Multi-pass membrane protein</topology>
    </subcellularLocation>
</comment>
<dbReference type="PANTHER" id="PTHR16320:SF24">
    <property type="entry name" value="PHOSPHODIESTERASE, PUTATIVE-RELATED"/>
    <property type="match status" value="1"/>
</dbReference>
<keyword evidence="7" id="KW-0378">Hydrolase</keyword>
<evidence type="ECO:0000256" key="11">
    <source>
        <dbReference type="ARBA" id="ARBA00023098"/>
    </source>
</evidence>
<dbReference type="Proteomes" id="UP000077315">
    <property type="component" value="Unassembled WGS sequence"/>
</dbReference>
<dbReference type="InterPro" id="IPR036691">
    <property type="entry name" value="Endo/exonu/phosph_ase_sf"/>
</dbReference>
<keyword evidence="6" id="KW-0479">Metal-binding</keyword>
<dbReference type="PANTHER" id="PTHR16320">
    <property type="entry name" value="SPHINGOMYELINASE FAMILY MEMBER"/>
    <property type="match status" value="1"/>
</dbReference>
<sequence>MENEISVLSLNCWGLYLIASKRKVRLQAIAELLESSEYDIVALQEVWLQEDFDMIRTKTSIKLPFAKYFYSGALGSGLATLSKYPIIESSYQCYKLAGRPLKILHGDYYVGKGCGSVCVEHPEIGILEIFNTHLHARYGTSQEYESHLISEAWELARLLRASSSQRRQVILAGDLNSTTTSYVYQIITKHGFVTDSWEEAYSRTSAPPIDTPDPNSTSTTIRLYNDGVTCNSPFNTWSRNFNKPYTGEIMGKRLDYILYLSGSRLACIDSQVSVTEYIPKTNTSYSDHFGVHSTFHILPETSSPIKVTHPCTTKLSATTIHEILTLLTKQQAKTQRTVRILLIVFVTMVILSLVMYGFLVGLSVGYSQIFLVTTLVPIFCGGGLLFCAALAPILLIVGFVFGNTEQRAHRQFVDDLEVLLLSFKNN</sequence>
<feature type="domain" description="Endonuclease/exonuclease/phosphatase" evidence="14">
    <location>
        <begin position="8"/>
        <end position="288"/>
    </location>
</feature>
<evidence type="ECO:0000313" key="16">
    <source>
        <dbReference type="Proteomes" id="UP000077315"/>
    </source>
</evidence>
<reference evidence="16" key="1">
    <citation type="submission" date="2015-06" db="EMBL/GenBank/DDBJ databases">
        <title>Expansion of signal transduction pathways in fungi by whole-genome duplication.</title>
        <authorList>
            <consortium name="DOE Joint Genome Institute"/>
            <person name="Corrochano L.M."/>
            <person name="Kuo A."/>
            <person name="Marcet-Houben M."/>
            <person name="Polaino S."/>
            <person name="Salamov A."/>
            <person name="Villalobos J.M."/>
            <person name="Alvarez M.I."/>
            <person name="Avalos J."/>
            <person name="Benito E.P."/>
            <person name="Benoit I."/>
            <person name="Burger G."/>
            <person name="Camino L.P."/>
            <person name="Canovas D."/>
            <person name="Cerda-Olmedo E."/>
            <person name="Cheng J.-F."/>
            <person name="Dominguez A."/>
            <person name="Elias M."/>
            <person name="Eslava A.P."/>
            <person name="Glaser F."/>
            <person name="Grimwood J."/>
            <person name="Gutierrez G."/>
            <person name="Heitman J."/>
            <person name="Henrissat B."/>
            <person name="Iturriaga E.A."/>
            <person name="Lang B.F."/>
            <person name="Lavin J.L."/>
            <person name="Lee S."/>
            <person name="Li W."/>
            <person name="Lindquist E."/>
            <person name="Lopez-Garcia S."/>
            <person name="Luque E.M."/>
            <person name="Marcos A.T."/>
            <person name="Martin J."/>
            <person name="McCluskey K."/>
            <person name="Medina H.R."/>
            <person name="Miralles-Duran A."/>
            <person name="Miyazaki A."/>
            <person name="Munoz-Torres E."/>
            <person name="Oguiza J.A."/>
            <person name="Ohm R."/>
            <person name="Olmedo M."/>
            <person name="Orejas M."/>
            <person name="Ortiz-Castellanos L."/>
            <person name="Pisabarro A.G."/>
            <person name="Rodriguez-Romero J."/>
            <person name="Ruiz-Herrera J."/>
            <person name="Ruiz-Vazquez R."/>
            <person name="Sanz C."/>
            <person name="Schackwitz W."/>
            <person name="Schmutz J."/>
            <person name="Shahriari M."/>
            <person name="Shelest E."/>
            <person name="Silva-Franco F."/>
            <person name="Soanes D."/>
            <person name="Syed K."/>
            <person name="Tagua V.G."/>
            <person name="Talbot N.J."/>
            <person name="Thon M."/>
            <person name="De vries R.P."/>
            <person name="Wiebenga A."/>
            <person name="Yadav J.S."/>
            <person name="Braun E.L."/>
            <person name="Baker S."/>
            <person name="Garre V."/>
            <person name="Horwitz B."/>
            <person name="Torres-Martinez S."/>
            <person name="Idnurm A."/>
            <person name="Herrera-Estrella A."/>
            <person name="Gabaldon T."/>
            <person name="Grigoriev I.V."/>
        </authorList>
    </citation>
    <scope>NUCLEOTIDE SEQUENCE [LARGE SCALE GENOMIC DNA]</scope>
    <source>
        <strain evidence="16">NRRL 1555(-)</strain>
    </source>
</reference>
<dbReference type="InterPro" id="IPR005135">
    <property type="entry name" value="Endo/exonuclease/phosphatase"/>
</dbReference>
<dbReference type="OrthoDB" id="387657at2759"/>
<dbReference type="AlphaFoldDB" id="A0A167NH30"/>
<keyword evidence="5 13" id="KW-0812">Transmembrane</keyword>
<evidence type="ECO:0000256" key="2">
    <source>
        <dbReference type="ARBA" id="ARBA00004760"/>
    </source>
</evidence>
<evidence type="ECO:0000256" key="3">
    <source>
        <dbReference type="ARBA" id="ARBA00004991"/>
    </source>
</evidence>
<dbReference type="Pfam" id="PF03372">
    <property type="entry name" value="Exo_endo_phos"/>
    <property type="match status" value="1"/>
</dbReference>
<gene>
    <name evidence="15" type="ORF">PHYBLDRAFT_154867</name>
</gene>
<feature type="transmembrane region" description="Helical" evidence="13">
    <location>
        <begin position="368"/>
        <end position="401"/>
    </location>
</feature>
<dbReference type="RefSeq" id="XP_018293929.1">
    <property type="nucleotide sequence ID" value="XM_018433360.1"/>
</dbReference>
<dbReference type="STRING" id="763407.A0A167NH30"/>
<keyword evidence="12 13" id="KW-0472">Membrane</keyword>
<keyword evidence="11" id="KW-0443">Lipid metabolism</keyword>
<proteinExistence type="inferred from homology"/>
<name>A0A167NH30_PHYB8</name>
<feature type="transmembrane region" description="Helical" evidence="13">
    <location>
        <begin position="340"/>
        <end position="362"/>
    </location>
</feature>
<evidence type="ECO:0000256" key="12">
    <source>
        <dbReference type="ARBA" id="ARBA00023136"/>
    </source>
</evidence>
<evidence type="ECO:0000256" key="4">
    <source>
        <dbReference type="ARBA" id="ARBA00006335"/>
    </source>
</evidence>
<comment type="similarity">
    <text evidence="4">Belongs to the neutral sphingomyelinase family.</text>
</comment>
<evidence type="ECO:0000256" key="9">
    <source>
        <dbReference type="ARBA" id="ARBA00022919"/>
    </source>
</evidence>
<dbReference type="GeneID" id="28994266"/>
<evidence type="ECO:0000256" key="6">
    <source>
        <dbReference type="ARBA" id="ARBA00022723"/>
    </source>
</evidence>
<dbReference type="GO" id="GO:0016020">
    <property type="term" value="C:membrane"/>
    <property type="evidence" value="ECO:0007669"/>
    <property type="project" value="UniProtKB-SubCell"/>
</dbReference>
<comment type="pathway">
    <text evidence="2">Lipid metabolism; sphingolipid metabolism.</text>
</comment>
<dbReference type="FunCoup" id="A0A167NH30">
    <property type="interactions" value="44"/>
</dbReference>
<dbReference type="GO" id="GO:0004767">
    <property type="term" value="F:sphingomyelin phosphodiesterase activity"/>
    <property type="evidence" value="ECO:0007669"/>
    <property type="project" value="InterPro"/>
</dbReference>
<dbReference type="SUPFAM" id="SSF56219">
    <property type="entry name" value="DNase I-like"/>
    <property type="match status" value="1"/>
</dbReference>
<dbReference type="GO" id="GO:0046872">
    <property type="term" value="F:metal ion binding"/>
    <property type="evidence" value="ECO:0007669"/>
    <property type="project" value="UniProtKB-KW"/>
</dbReference>
<keyword evidence="8" id="KW-0460">Magnesium</keyword>
<comment type="pathway">
    <text evidence="3">Sphingolipid metabolism.</text>
</comment>
<dbReference type="InterPro" id="IPR038772">
    <property type="entry name" value="Sph/SMPD2-like"/>
</dbReference>
<keyword evidence="16" id="KW-1185">Reference proteome</keyword>
<keyword evidence="10 13" id="KW-1133">Transmembrane helix</keyword>
<evidence type="ECO:0000256" key="10">
    <source>
        <dbReference type="ARBA" id="ARBA00022989"/>
    </source>
</evidence>
<evidence type="ECO:0000313" key="15">
    <source>
        <dbReference type="EMBL" id="OAD75889.1"/>
    </source>
</evidence>
<evidence type="ECO:0000259" key="14">
    <source>
        <dbReference type="Pfam" id="PF03372"/>
    </source>
</evidence>
<dbReference type="InParanoid" id="A0A167NH30"/>
<keyword evidence="9" id="KW-0746">Sphingolipid metabolism</keyword>
<dbReference type="Gene3D" id="3.60.10.10">
    <property type="entry name" value="Endonuclease/exonuclease/phosphatase"/>
    <property type="match status" value="1"/>
</dbReference>
<evidence type="ECO:0000256" key="7">
    <source>
        <dbReference type="ARBA" id="ARBA00022801"/>
    </source>
</evidence>